<evidence type="ECO:0000256" key="1">
    <source>
        <dbReference type="SAM" id="MobiDB-lite"/>
    </source>
</evidence>
<protein>
    <recommendedName>
        <fullName evidence="4">Nuclear pore complex protein Nup214</fullName>
    </recommendedName>
</protein>
<evidence type="ECO:0000313" key="3">
    <source>
        <dbReference type="Proteomes" id="UP000299102"/>
    </source>
</evidence>
<feature type="region of interest" description="Disordered" evidence="1">
    <location>
        <begin position="173"/>
        <end position="198"/>
    </location>
</feature>
<feature type="compositionally biased region" description="Low complexity" evidence="1">
    <location>
        <begin position="111"/>
        <end position="135"/>
    </location>
</feature>
<dbReference type="Proteomes" id="UP000299102">
    <property type="component" value="Unassembled WGS sequence"/>
</dbReference>
<dbReference type="AlphaFoldDB" id="A0A4C1U4T8"/>
<evidence type="ECO:0000313" key="2">
    <source>
        <dbReference type="EMBL" id="GBP21260.1"/>
    </source>
</evidence>
<evidence type="ECO:0008006" key="4">
    <source>
        <dbReference type="Google" id="ProtNLM"/>
    </source>
</evidence>
<name>A0A4C1U4T8_EUMVA</name>
<feature type="region of interest" description="Disordered" evidence="1">
    <location>
        <begin position="93"/>
        <end position="135"/>
    </location>
</feature>
<comment type="caution">
    <text evidence="2">The sequence shown here is derived from an EMBL/GenBank/DDBJ whole genome shotgun (WGS) entry which is preliminary data.</text>
</comment>
<dbReference type="OrthoDB" id="248320at2759"/>
<keyword evidence="3" id="KW-1185">Reference proteome</keyword>
<reference evidence="2 3" key="1">
    <citation type="journal article" date="2019" name="Commun. Biol.">
        <title>The bagworm genome reveals a unique fibroin gene that provides high tensile strength.</title>
        <authorList>
            <person name="Kono N."/>
            <person name="Nakamura H."/>
            <person name="Ohtoshi R."/>
            <person name="Tomita M."/>
            <person name="Numata K."/>
            <person name="Arakawa K."/>
        </authorList>
    </citation>
    <scope>NUCLEOTIDE SEQUENCE [LARGE SCALE GENOMIC DNA]</scope>
</reference>
<feature type="compositionally biased region" description="Polar residues" evidence="1">
    <location>
        <begin position="93"/>
        <end position="110"/>
    </location>
</feature>
<feature type="compositionally biased region" description="Low complexity" evidence="1">
    <location>
        <begin position="173"/>
        <end position="185"/>
    </location>
</feature>
<accession>A0A4C1U4T8</accession>
<proteinExistence type="predicted"/>
<organism evidence="2 3">
    <name type="scientific">Eumeta variegata</name>
    <name type="common">Bagworm moth</name>
    <name type="synonym">Eumeta japonica</name>
    <dbReference type="NCBI Taxonomy" id="151549"/>
    <lineage>
        <taxon>Eukaryota</taxon>
        <taxon>Metazoa</taxon>
        <taxon>Ecdysozoa</taxon>
        <taxon>Arthropoda</taxon>
        <taxon>Hexapoda</taxon>
        <taxon>Insecta</taxon>
        <taxon>Pterygota</taxon>
        <taxon>Neoptera</taxon>
        <taxon>Endopterygota</taxon>
        <taxon>Lepidoptera</taxon>
        <taxon>Glossata</taxon>
        <taxon>Ditrysia</taxon>
        <taxon>Tineoidea</taxon>
        <taxon>Psychidae</taxon>
        <taxon>Oiketicinae</taxon>
        <taxon>Eumeta</taxon>
    </lineage>
</organism>
<sequence length="232" mass="22838">MWIMVVVYSSEKKADNTSNVFGGATGNVSGGKESFGQAKDAASIFSGHSAFGQQQQQQTNLWGAGNNTSEFVSGFNQPNQTSIFGDGRAFSSGTGQAFSSPTAAVSQSPVFGTPQQSPSSSGGSPGFGSKSAFGQGVSFGGSPGGGAGTGAFGSFGGFNKSASGGFGAPATFGSVSGFGSSSPGKPFGGVSPGFGATTQSNATFESLATQNTLTFGNLAQQSAQQSTPTVSK</sequence>
<gene>
    <name evidence="2" type="ORF">EVAR_84387_1</name>
</gene>
<dbReference type="EMBL" id="BGZK01000126">
    <property type="protein sequence ID" value="GBP21260.1"/>
    <property type="molecule type" value="Genomic_DNA"/>
</dbReference>